<dbReference type="EMBL" id="BAABKX010000001">
    <property type="protein sequence ID" value="GAA5042054.1"/>
    <property type="molecule type" value="Genomic_DNA"/>
</dbReference>
<dbReference type="Pfam" id="PF01035">
    <property type="entry name" value="DNA_binding_1"/>
    <property type="match status" value="1"/>
</dbReference>
<dbReference type="GO" id="GO:0032259">
    <property type="term" value="P:methylation"/>
    <property type="evidence" value="ECO:0007669"/>
    <property type="project" value="UniProtKB-KW"/>
</dbReference>
<dbReference type="CDD" id="cd06445">
    <property type="entry name" value="ATase"/>
    <property type="match status" value="1"/>
</dbReference>
<evidence type="ECO:0000313" key="8">
    <source>
        <dbReference type="EMBL" id="GAA5042054.1"/>
    </source>
</evidence>
<dbReference type="PANTHER" id="PTHR10815">
    <property type="entry name" value="METHYLATED-DNA--PROTEIN-CYSTEINE METHYLTRANSFERASE"/>
    <property type="match status" value="1"/>
</dbReference>
<evidence type="ECO:0000256" key="5">
    <source>
        <dbReference type="ARBA" id="ARBA00023204"/>
    </source>
</evidence>
<accession>A0AAV3UCD3</accession>
<dbReference type="Proteomes" id="UP001501729">
    <property type="component" value="Unassembled WGS sequence"/>
</dbReference>
<proteinExistence type="predicted"/>
<evidence type="ECO:0000256" key="4">
    <source>
        <dbReference type="ARBA" id="ARBA00022763"/>
    </source>
</evidence>
<comment type="catalytic activity">
    <reaction evidence="1">
        <text>a 4-O-methyl-thymidine in DNA + L-cysteinyl-[protein] = a thymidine in DNA + S-methyl-L-cysteinyl-[protein]</text>
        <dbReference type="Rhea" id="RHEA:53428"/>
        <dbReference type="Rhea" id="RHEA-COMP:10131"/>
        <dbReference type="Rhea" id="RHEA-COMP:10132"/>
        <dbReference type="Rhea" id="RHEA-COMP:13555"/>
        <dbReference type="Rhea" id="RHEA-COMP:13556"/>
        <dbReference type="ChEBI" id="CHEBI:29950"/>
        <dbReference type="ChEBI" id="CHEBI:82612"/>
        <dbReference type="ChEBI" id="CHEBI:137386"/>
        <dbReference type="ChEBI" id="CHEBI:137387"/>
        <dbReference type="EC" id="2.1.1.63"/>
    </reaction>
</comment>
<dbReference type="PANTHER" id="PTHR10815:SF13">
    <property type="entry name" value="METHYLATED-DNA--PROTEIN-CYSTEINE METHYLTRANSFERASE"/>
    <property type="match status" value="1"/>
</dbReference>
<evidence type="ECO:0000256" key="2">
    <source>
        <dbReference type="ARBA" id="ARBA00022603"/>
    </source>
</evidence>
<evidence type="ECO:0000313" key="9">
    <source>
        <dbReference type="Proteomes" id="UP001501729"/>
    </source>
</evidence>
<dbReference type="AlphaFoldDB" id="A0AAV3UCD3"/>
<feature type="domain" description="Methylated-DNA-[protein]-cysteine S-methyltransferase DNA binding" evidence="7">
    <location>
        <begin position="45"/>
        <end position="124"/>
    </location>
</feature>
<keyword evidence="9" id="KW-1185">Reference proteome</keyword>
<dbReference type="GO" id="GO:0006281">
    <property type="term" value="P:DNA repair"/>
    <property type="evidence" value="ECO:0007669"/>
    <property type="project" value="UniProtKB-KW"/>
</dbReference>
<dbReference type="InterPro" id="IPR014048">
    <property type="entry name" value="MethylDNA_cys_MeTrfase_DNA-bd"/>
</dbReference>
<gene>
    <name evidence="8" type="ORF">GCM10025751_04960</name>
</gene>
<evidence type="ECO:0000256" key="3">
    <source>
        <dbReference type="ARBA" id="ARBA00022679"/>
    </source>
</evidence>
<reference evidence="8 9" key="1">
    <citation type="journal article" date="2019" name="Int. J. Syst. Evol. Microbiol.">
        <title>The Global Catalogue of Microorganisms (GCM) 10K type strain sequencing project: providing services to taxonomists for standard genome sequencing and annotation.</title>
        <authorList>
            <consortium name="The Broad Institute Genomics Platform"/>
            <consortium name="The Broad Institute Genome Sequencing Center for Infectious Disease"/>
            <person name="Wu L."/>
            <person name="Ma J."/>
        </authorList>
    </citation>
    <scope>NUCLEOTIDE SEQUENCE [LARGE SCALE GENOMIC DNA]</scope>
    <source>
        <strain evidence="8 9">JCM 17504</strain>
    </source>
</reference>
<sequence>MWDWQVEIDDTLVSASPDEIRGQIVEYENGDRDEFDLNVEFPASFTGRVMSEMTDVPRGETRTYGDIAETLDTAAIAVGQACGRNPVPVVVPCHRVVAADGLGGYSGGKGDRLTLKKRLLDLESE</sequence>
<protein>
    <submittedName>
        <fullName evidence="8">Methylated-DNA--[protein]-cysteine S-methyltransferase</fullName>
    </submittedName>
</protein>
<organism evidence="8 9">
    <name type="scientific">Haladaptatus pallidirubidus</name>
    <dbReference type="NCBI Taxonomy" id="1008152"/>
    <lineage>
        <taxon>Archaea</taxon>
        <taxon>Methanobacteriati</taxon>
        <taxon>Methanobacteriota</taxon>
        <taxon>Stenosarchaea group</taxon>
        <taxon>Halobacteria</taxon>
        <taxon>Halobacteriales</taxon>
        <taxon>Haladaptataceae</taxon>
        <taxon>Haladaptatus</taxon>
    </lineage>
</organism>
<comment type="catalytic activity">
    <reaction evidence="6">
        <text>a 6-O-methyl-2'-deoxyguanosine in DNA + L-cysteinyl-[protein] = S-methyl-L-cysteinyl-[protein] + a 2'-deoxyguanosine in DNA</text>
        <dbReference type="Rhea" id="RHEA:24000"/>
        <dbReference type="Rhea" id="RHEA-COMP:10131"/>
        <dbReference type="Rhea" id="RHEA-COMP:10132"/>
        <dbReference type="Rhea" id="RHEA-COMP:11367"/>
        <dbReference type="Rhea" id="RHEA-COMP:11368"/>
        <dbReference type="ChEBI" id="CHEBI:29950"/>
        <dbReference type="ChEBI" id="CHEBI:82612"/>
        <dbReference type="ChEBI" id="CHEBI:85445"/>
        <dbReference type="ChEBI" id="CHEBI:85448"/>
        <dbReference type="EC" id="2.1.1.63"/>
    </reaction>
</comment>
<dbReference type="Gene3D" id="1.10.10.10">
    <property type="entry name" value="Winged helix-like DNA-binding domain superfamily/Winged helix DNA-binding domain"/>
    <property type="match status" value="1"/>
</dbReference>
<keyword evidence="2" id="KW-0489">Methyltransferase</keyword>
<evidence type="ECO:0000259" key="7">
    <source>
        <dbReference type="Pfam" id="PF01035"/>
    </source>
</evidence>
<dbReference type="InterPro" id="IPR036217">
    <property type="entry name" value="MethylDNA_cys_MeTrfase_DNAb"/>
</dbReference>
<comment type="caution">
    <text evidence="8">The sequence shown here is derived from an EMBL/GenBank/DDBJ whole genome shotgun (WGS) entry which is preliminary data.</text>
</comment>
<dbReference type="SUPFAM" id="SSF46767">
    <property type="entry name" value="Methylated DNA-protein cysteine methyltransferase, C-terminal domain"/>
    <property type="match status" value="1"/>
</dbReference>
<evidence type="ECO:0000256" key="6">
    <source>
        <dbReference type="ARBA" id="ARBA00049348"/>
    </source>
</evidence>
<dbReference type="InterPro" id="IPR001497">
    <property type="entry name" value="MethylDNA_cys_MeTrfase_AS"/>
</dbReference>
<dbReference type="InterPro" id="IPR036388">
    <property type="entry name" value="WH-like_DNA-bd_sf"/>
</dbReference>
<dbReference type="NCBIfam" id="TIGR00589">
    <property type="entry name" value="ogt"/>
    <property type="match status" value="1"/>
</dbReference>
<evidence type="ECO:0000256" key="1">
    <source>
        <dbReference type="ARBA" id="ARBA00001286"/>
    </source>
</evidence>
<keyword evidence="5" id="KW-0234">DNA repair</keyword>
<keyword evidence="3" id="KW-0808">Transferase</keyword>
<keyword evidence="4" id="KW-0227">DNA damage</keyword>
<dbReference type="GO" id="GO:0003908">
    <property type="term" value="F:methylated-DNA-[protein]-cysteine S-methyltransferase activity"/>
    <property type="evidence" value="ECO:0007669"/>
    <property type="project" value="UniProtKB-EC"/>
</dbReference>
<dbReference type="PROSITE" id="PS00374">
    <property type="entry name" value="MGMT"/>
    <property type="match status" value="1"/>
</dbReference>
<name>A0AAV3UCD3_9EURY</name>